<dbReference type="EMBL" id="LXQA010531603">
    <property type="protein sequence ID" value="MCI57585.1"/>
    <property type="molecule type" value="Genomic_DNA"/>
</dbReference>
<sequence length="39" mass="4244">SPLLPPGQIDHEEYQEVTALELVLAVAKVEVTVKAKAWA</sequence>
<evidence type="ECO:0000313" key="1">
    <source>
        <dbReference type="EMBL" id="MCI57585.1"/>
    </source>
</evidence>
<accession>A0A392TCB1</accession>
<proteinExistence type="predicted"/>
<organism evidence="1 2">
    <name type="scientific">Trifolium medium</name>
    <dbReference type="NCBI Taxonomy" id="97028"/>
    <lineage>
        <taxon>Eukaryota</taxon>
        <taxon>Viridiplantae</taxon>
        <taxon>Streptophyta</taxon>
        <taxon>Embryophyta</taxon>
        <taxon>Tracheophyta</taxon>
        <taxon>Spermatophyta</taxon>
        <taxon>Magnoliopsida</taxon>
        <taxon>eudicotyledons</taxon>
        <taxon>Gunneridae</taxon>
        <taxon>Pentapetalae</taxon>
        <taxon>rosids</taxon>
        <taxon>fabids</taxon>
        <taxon>Fabales</taxon>
        <taxon>Fabaceae</taxon>
        <taxon>Papilionoideae</taxon>
        <taxon>50 kb inversion clade</taxon>
        <taxon>NPAAA clade</taxon>
        <taxon>Hologalegina</taxon>
        <taxon>IRL clade</taxon>
        <taxon>Trifolieae</taxon>
        <taxon>Trifolium</taxon>
    </lineage>
</organism>
<keyword evidence="2" id="KW-1185">Reference proteome</keyword>
<reference evidence="1 2" key="1">
    <citation type="journal article" date="2018" name="Front. Plant Sci.">
        <title>Red Clover (Trifolium pratense) and Zigzag Clover (T. medium) - A Picture of Genomic Similarities and Differences.</title>
        <authorList>
            <person name="Dluhosova J."/>
            <person name="Istvanek J."/>
            <person name="Nedelnik J."/>
            <person name="Repkova J."/>
        </authorList>
    </citation>
    <scope>NUCLEOTIDE SEQUENCE [LARGE SCALE GENOMIC DNA]</scope>
    <source>
        <strain evidence="2">cv. 10/8</strain>
        <tissue evidence="1">Leaf</tissue>
    </source>
</reference>
<dbReference type="AlphaFoldDB" id="A0A392TCB1"/>
<evidence type="ECO:0000313" key="2">
    <source>
        <dbReference type="Proteomes" id="UP000265520"/>
    </source>
</evidence>
<comment type="caution">
    <text evidence="1">The sequence shown here is derived from an EMBL/GenBank/DDBJ whole genome shotgun (WGS) entry which is preliminary data.</text>
</comment>
<dbReference type="Proteomes" id="UP000265520">
    <property type="component" value="Unassembled WGS sequence"/>
</dbReference>
<name>A0A392TCB1_9FABA</name>
<protein>
    <submittedName>
        <fullName evidence="1">Uncharacterized protein</fullName>
    </submittedName>
</protein>
<feature type="non-terminal residue" evidence="1">
    <location>
        <position position="1"/>
    </location>
</feature>